<comment type="caution">
    <text evidence="1">The sequence shown here is derived from an EMBL/GenBank/DDBJ whole genome shotgun (WGS) entry which is preliminary data.</text>
</comment>
<protein>
    <submittedName>
        <fullName evidence="1">Calcium/proton exchanger</fullName>
    </submittedName>
</protein>
<evidence type="ECO:0000313" key="2">
    <source>
        <dbReference type="Proteomes" id="UP000886501"/>
    </source>
</evidence>
<name>A0ACB6ZIA3_THEGA</name>
<organism evidence="1 2">
    <name type="scientific">Thelephora ganbajun</name>
    <name type="common">Ganba fungus</name>
    <dbReference type="NCBI Taxonomy" id="370292"/>
    <lineage>
        <taxon>Eukaryota</taxon>
        <taxon>Fungi</taxon>
        <taxon>Dikarya</taxon>
        <taxon>Basidiomycota</taxon>
        <taxon>Agaricomycotina</taxon>
        <taxon>Agaricomycetes</taxon>
        <taxon>Thelephorales</taxon>
        <taxon>Thelephoraceae</taxon>
        <taxon>Thelephora</taxon>
    </lineage>
</organism>
<accession>A0ACB6ZIA3</accession>
<sequence>MVDSSVSSTNASNAPHRSSLPNSPVPNDDDDEPPCSGPNSVPHTTTVIFDEVPPDKNVIATSSNPDKSLPTRRTATVTSTLLTTAPAFVDKERGIADITPVNRLRILFTPTHELGPSPGYLASLKNALLHSPLNILLLFIPVSWAPRWTHQPDTVIFVVSALAIVPLAALLGLGTEQIALRTSQAVGGLLNASLGNVVELIIAGIALGRCDLDLVQSSLLGGLLSNLLLVLGMAFIVGGFRFRSQEFQPMAAQLNSSLMTVSVIALVIPAAFHEWLNGRIDSHLEVPYLLQLSRGTSVILILIYLAYLFFQFYSHNHLFIDVVPSYSSPSSSRSSRSSRSRSSSRSGFETVHEPIPPRLASADVLPITMQDVQRISSIETNTSGVSSDRIEYPRMNTPSALFLLVAVTVVTYLTAENLVVSVNGLVAHSSVNKQWITLIVIPIISNAAEHTTAVMVARKGKFDLAMSVAVGSCIQIALFVIPVLVIVAWGLGKPLTLFFDPLETLCLFLSVIMVKFAIEDGRTHWMSGTALVAVYILIAICFWYYPEPSNSVVGMVCT</sequence>
<keyword evidence="2" id="KW-1185">Reference proteome</keyword>
<reference evidence="1" key="1">
    <citation type="submission" date="2019-10" db="EMBL/GenBank/DDBJ databases">
        <authorList>
            <consortium name="DOE Joint Genome Institute"/>
            <person name="Kuo A."/>
            <person name="Miyauchi S."/>
            <person name="Kiss E."/>
            <person name="Drula E."/>
            <person name="Kohler A."/>
            <person name="Sanchez-Garcia M."/>
            <person name="Andreopoulos B."/>
            <person name="Barry K.W."/>
            <person name="Bonito G."/>
            <person name="Buee M."/>
            <person name="Carver A."/>
            <person name="Chen C."/>
            <person name="Cichocki N."/>
            <person name="Clum A."/>
            <person name="Culley D."/>
            <person name="Crous P.W."/>
            <person name="Fauchery L."/>
            <person name="Girlanda M."/>
            <person name="Hayes R."/>
            <person name="Keri Z."/>
            <person name="Labutti K."/>
            <person name="Lipzen A."/>
            <person name="Lombard V."/>
            <person name="Magnuson J."/>
            <person name="Maillard F."/>
            <person name="Morin E."/>
            <person name="Murat C."/>
            <person name="Nolan M."/>
            <person name="Ohm R."/>
            <person name="Pangilinan J."/>
            <person name="Pereira M."/>
            <person name="Perotto S."/>
            <person name="Peter M."/>
            <person name="Riley R."/>
            <person name="Sitrit Y."/>
            <person name="Stielow B."/>
            <person name="Szollosi G."/>
            <person name="Zifcakova L."/>
            <person name="Stursova M."/>
            <person name="Spatafora J.W."/>
            <person name="Tedersoo L."/>
            <person name="Vaario L.-M."/>
            <person name="Yamada A."/>
            <person name="Yan M."/>
            <person name="Wang P."/>
            <person name="Xu J."/>
            <person name="Bruns T."/>
            <person name="Baldrian P."/>
            <person name="Vilgalys R."/>
            <person name="Henrissat B."/>
            <person name="Grigoriev I.V."/>
            <person name="Hibbett D."/>
            <person name="Nagy L.G."/>
            <person name="Martin F.M."/>
        </authorList>
    </citation>
    <scope>NUCLEOTIDE SEQUENCE</scope>
    <source>
        <strain evidence="1">P2</strain>
    </source>
</reference>
<proteinExistence type="predicted"/>
<gene>
    <name evidence="1" type="ORF">BDM02DRAFT_3094513</name>
</gene>
<dbReference type="Proteomes" id="UP000886501">
    <property type="component" value="Unassembled WGS sequence"/>
</dbReference>
<dbReference type="EMBL" id="MU117996">
    <property type="protein sequence ID" value="KAF9649535.1"/>
    <property type="molecule type" value="Genomic_DNA"/>
</dbReference>
<evidence type="ECO:0000313" key="1">
    <source>
        <dbReference type="EMBL" id="KAF9649535.1"/>
    </source>
</evidence>
<reference evidence="1" key="2">
    <citation type="journal article" date="2020" name="Nat. Commun.">
        <title>Large-scale genome sequencing of mycorrhizal fungi provides insights into the early evolution of symbiotic traits.</title>
        <authorList>
            <person name="Miyauchi S."/>
            <person name="Kiss E."/>
            <person name="Kuo A."/>
            <person name="Drula E."/>
            <person name="Kohler A."/>
            <person name="Sanchez-Garcia M."/>
            <person name="Morin E."/>
            <person name="Andreopoulos B."/>
            <person name="Barry K.W."/>
            <person name="Bonito G."/>
            <person name="Buee M."/>
            <person name="Carver A."/>
            <person name="Chen C."/>
            <person name="Cichocki N."/>
            <person name="Clum A."/>
            <person name="Culley D."/>
            <person name="Crous P.W."/>
            <person name="Fauchery L."/>
            <person name="Girlanda M."/>
            <person name="Hayes R.D."/>
            <person name="Keri Z."/>
            <person name="LaButti K."/>
            <person name="Lipzen A."/>
            <person name="Lombard V."/>
            <person name="Magnuson J."/>
            <person name="Maillard F."/>
            <person name="Murat C."/>
            <person name="Nolan M."/>
            <person name="Ohm R.A."/>
            <person name="Pangilinan J."/>
            <person name="Pereira M.F."/>
            <person name="Perotto S."/>
            <person name="Peter M."/>
            <person name="Pfister S."/>
            <person name="Riley R."/>
            <person name="Sitrit Y."/>
            <person name="Stielow J.B."/>
            <person name="Szollosi G."/>
            <person name="Zifcakova L."/>
            <person name="Stursova M."/>
            <person name="Spatafora J.W."/>
            <person name="Tedersoo L."/>
            <person name="Vaario L.M."/>
            <person name="Yamada A."/>
            <person name="Yan M."/>
            <person name="Wang P."/>
            <person name="Xu J."/>
            <person name="Bruns T."/>
            <person name="Baldrian P."/>
            <person name="Vilgalys R."/>
            <person name="Dunand C."/>
            <person name="Henrissat B."/>
            <person name="Grigoriev I.V."/>
            <person name="Hibbett D."/>
            <person name="Nagy L.G."/>
            <person name="Martin F.M."/>
        </authorList>
    </citation>
    <scope>NUCLEOTIDE SEQUENCE</scope>
    <source>
        <strain evidence="1">P2</strain>
    </source>
</reference>